<reference evidence="1 2" key="1">
    <citation type="submission" date="2018-09" db="EMBL/GenBank/DDBJ databases">
        <title>YIM 75507 draft genome.</title>
        <authorList>
            <person name="Tang S."/>
            <person name="Feng Y."/>
        </authorList>
    </citation>
    <scope>NUCLEOTIDE SEQUENCE [LARGE SCALE GENOMIC DNA]</scope>
    <source>
        <strain evidence="1 2">YIM 75507</strain>
    </source>
</reference>
<name>A0A3A4A269_9ACTN</name>
<sequence>MPNSFVPAASGSARTANLLADFYDRLPRAIAACVDDPAPVKDGSAFSPGFLLPELDDRMREYLSVATASWQGLGTYGGHRLSLLDLTGNPGTGTTKTFASLLIVARAVEYIRRHGERVTIFSPTSANKGTALRDAVLRAIEAGLVEPGQLRVVVLAPESCLAKLRSSRLSTDPALRELNPLLVYTGEHAEDVKAIGRRFADKHIGDFAAMGDNLWYSLELANYLVADTARAFFEHAADPAGERPRLHAHAVSSAFGLLGYHRGRAVLEEEGAADPATRPASLLVQHLGTPDMVLNLRHGDFDRAAIPAYALGEDGLYAQSADPRFPQVTYDPDEVLDPTFYTHRPATSPAMNDLIARFGGDGIVVSLAECVARYPRLRAMLAGTGCELPADPRTLREWSLVMAMTGVLNAVDRGLVDEGRDIVVHGSGCYTAAGYRPVEDAAITRVGTVEDVAEAVIG</sequence>
<dbReference type="Proteomes" id="UP000265768">
    <property type="component" value="Unassembled WGS sequence"/>
</dbReference>
<dbReference type="Pfam" id="PF19465">
    <property type="entry name" value="DUF6002"/>
    <property type="match status" value="1"/>
</dbReference>
<gene>
    <name evidence="1" type="ORF">D5H75_37370</name>
</gene>
<dbReference type="AlphaFoldDB" id="A0A3A4A269"/>
<dbReference type="RefSeq" id="WP_119931348.1">
    <property type="nucleotide sequence ID" value="NZ_QZEY01000025.1"/>
</dbReference>
<accession>A0A3A4A269</accession>
<comment type="caution">
    <text evidence="1">The sequence shown here is derived from an EMBL/GenBank/DDBJ whole genome shotgun (WGS) entry which is preliminary data.</text>
</comment>
<evidence type="ECO:0000313" key="1">
    <source>
        <dbReference type="EMBL" id="RJL21439.1"/>
    </source>
</evidence>
<keyword evidence="2" id="KW-1185">Reference proteome</keyword>
<protein>
    <submittedName>
        <fullName evidence="1">Uncharacterized protein</fullName>
    </submittedName>
</protein>
<proteinExistence type="predicted"/>
<dbReference type="OrthoDB" id="4287124at2"/>
<dbReference type="EMBL" id="QZEY01000025">
    <property type="protein sequence ID" value="RJL21439.1"/>
    <property type="molecule type" value="Genomic_DNA"/>
</dbReference>
<organism evidence="1 2">
    <name type="scientific">Bailinhaonella thermotolerans</name>
    <dbReference type="NCBI Taxonomy" id="1070861"/>
    <lineage>
        <taxon>Bacteria</taxon>
        <taxon>Bacillati</taxon>
        <taxon>Actinomycetota</taxon>
        <taxon>Actinomycetes</taxon>
        <taxon>Streptosporangiales</taxon>
        <taxon>Streptosporangiaceae</taxon>
        <taxon>Bailinhaonella</taxon>
    </lineage>
</organism>
<evidence type="ECO:0000313" key="2">
    <source>
        <dbReference type="Proteomes" id="UP000265768"/>
    </source>
</evidence>
<dbReference type="InterPro" id="IPR046044">
    <property type="entry name" value="DUF6002"/>
</dbReference>